<dbReference type="RefSeq" id="WP_154467384.1">
    <property type="nucleotide sequence ID" value="NZ_JAXDZL010000219.1"/>
</dbReference>
<keyword evidence="2" id="KW-1185">Reference proteome</keyword>
<sequence>MKSTQSALKNRGMASPEELAACADLPWDQLVGELHSADPCRRTAAARCMDLRSKSAESAADLLLEQLSQEKCLYTRLAICEALEKGTAETAKIMLPWLGRIGNNQYKALPYKVSAKKSFPLPRDLIARSLARMDAAVFPLLLQLFNTGSEQQISEALDAAGFLAFYHPALATRENAKQILRLLHSHSGSEIIEWKVLLCLSAFPVPEAVQVLEGYAGRDDIFGKEAERSLRLIKNRAFTQR</sequence>
<name>A0A6N7WJW4_9FIRM</name>
<protein>
    <recommendedName>
        <fullName evidence="3">HEAT repeat domain-containing protein</fullName>
    </recommendedName>
</protein>
<evidence type="ECO:0000313" key="1">
    <source>
        <dbReference type="EMBL" id="MSS90993.1"/>
    </source>
</evidence>
<proteinExistence type="predicted"/>
<dbReference type="GeneID" id="86055869"/>
<dbReference type="SUPFAM" id="SSF48371">
    <property type="entry name" value="ARM repeat"/>
    <property type="match status" value="1"/>
</dbReference>
<evidence type="ECO:0008006" key="3">
    <source>
        <dbReference type="Google" id="ProtNLM"/>
    </source>
</evidence>
<dbReference type="AlphaFoldDB" id="A0A6N7WJW4"/>
<dbReference type="EMBL" id="VUMI01000052">
    <property type="protein sequence ID" value="MSS90993.1"/>
    <property type="molecule type" value="Genomic_DNA"/>
</dbReference>
<dbReference type="Proteomes" id="UP000436047">
    <property type="component" value="Unassembled WGS sequence"/>
</dbReference>
<dbReference type="InterPro" id="IPR011989">
    <property type="entry name" value="ARM-like"/>
</dbReference>
<dbReference type="InterPro" id="IPR016024">
    <property type="entry name" value="ARM-type_fold"/>
</dbReference>
<organism evidence="1 2">
    <name type="scientific">Eisenbergiella porci</name>
    <dbReference type="NCBI Taxonomy" id="2652274"/>
    <lineage>
        <taxon>Bacteria</taxon>
        <taxon>Bacillati</taxon>
        <taxon>Bacillota</taxon>
        <taxon>Clostridia</taxon>
        <taxon>Lachnospirales</taxon>
        <taxon>Lachnospiraceae</taxon>
        <taxon>Eisenbergiella</taxon>
    </lineage>
</organism>
<accession>A0A6N7WJW4</accession>
<gene>
    <name evidence="1" type="ORF">FYJ45_22905</name>
</gene>
<evidence type="ECO:0000313" key="2">
    <source>
        <dbReference type="Proteomes" id="UP000436047"/>
    </source>
</evidence>
<comment type="caution">
    <text evidence="1">The sequence shown here is derived from an EMBL/GenBank/DDBJ whole genome shotgun (WGS) entry which is preliminary data.</text>
</comment>
<dbReference type="Gene3D" id="1.25.10.10">
    <property type="entry name" value="Leucine-rich Repeat Variant"/>
    <property type="match status" value="1"/>
</dbReference>
<reference evidence="1 2" key="1">
    <citation type="submission" date="2019-08" db="EMBL/GenBank/DDBJ databases">
        <title>In-depth cultivation of the pig gut microbiome towards novel bacterial diversity and tailored functional studies.</title>
        <authorList>
            <person name="Wylensek D."/>
            <person name="Hitch T.C.A."/>
            <person name="Clavel T."/>
        </authorList>
    </citation>
    <scope>NUCLEOTIDE SEQUENCE [LARGE SCALE GENOMIC DNA]</scope>
    <source>
        <strain evidence="1 2">WCA-389-WT-23B</strain>
    </source>
</reference>